<proteinExistence type="predicted"/>
<name>A0A9Q3CQG7_9BASI</name>
<accession>A0A9Q3CQG7</accession>
<keyword evidence="3" id="KW-1185">Reference proteome</keyword>
<organism evidence="2 3">
    <name type="scientific">Austropuccinia psidii MF-1</name>
    <dbReference type="NCBI Taxonomy" id="1389203"/>
    <lineage>
        <taxon>Eukaryota</taxon>
        <taxon>Fungi</taxon>
        <taxon>Dikarya</taxon>
        <taxon>Basidiomycota</taxon>
        <taxon>Pucciniomycotina</taxon>
        <taxon>Pucciniomycetes</taxon>
        <taxon>Pucciniales</taxon>
        <taxon>Sphaerophragmiaceae</taxon>
        <taxon>Austropuccinia</taxon>
    </lineage>
</organism>
<dbReference type="Proteomes" id="UP000765509">
    <property type="component" value="Unassembled WGS sequence"/>
</dbReference>
<protein>
    <submittedName>
        <fullName evidence="2">Uncharacterized protein</fullName>
    </submittedName>
</protein>
<feature type="region of interest" description="Disordered" evidence="1">
    <location>
        <begin position="1"/>
        <end position="78"/>
    </location>
</feature>
<feature type="compositionally biased region" description="Polar residues" evidence="1">
    <location>
        <begin position="1"/>
        <end position="36"/>
    </location>
</feature>
<evidence type="ECO:0000313" key="2">
    <source>
        <dbReference type="EMBL" id="MBW0487063.1"/>
    </source>
</evidence>
<sequence length="102" mass="11403">MPAANSTQAQSPALNQNQSDKTLAQGQSRASSTVCTTKRRMVSYLPNEDIAEEPKKTRKSPRLPLPNHSQLSLEGTHKPLSNPIQLLMAHLHKRQPELLYLH</sequence>
<dbReference type="EMBL" id="AVOT02008952">
    <property type="protein sequence ID" value="MBW0487063.1"/>
    <property type="molecule type" value="Genomic_DNA"/>
</dbReference>
<dbReference type="AlphaFoldDB" id="A0A9Q3CQG7"/>
<evidence type="ECO:0000256" key="1">
    <source>
        <dbReference type="SAM" id="MobiDB-lite"/>
    </source>
</evidence>
<reference evidence="2" key="1">
    <citation type="submission" date="2021-03" db="EMBL/GenBank/DDBJ databases">
        <title>Draft genome sequence of rust myrtle Austropuccinia psidii MF-1, a brazilian biotype.</title>
        <authorList>
            <person name="Quecine M.C."/>
            <person name="Pachon D.M.R."/>
            <person name="Bonatelli M.L."/>
            <person name="Correr F.H."/>
            <person name="Franceschini L.M."/>
            <person name="Leite T.F."/>
            <person name="Margarido G.R.A."/>
            <person name="Almeida C.A."/>
            <person name="Ferrarezi J.A."/>
            <person name="Labate C.A."/>
        </authorList>
    </citation>
    <scope>NUCLEOTIDE SEQUENCE</scope>
    <source>
        <strain evidence="2">MF-1</strain>
    </source>
</reference>
<gene>
    <name evidence="2" type="ORF">O181_026778</name>
</gene>
<evidence type="ECO:0000313" key="3">
    <source>
        <dbReference type="Proteomes" id="UP000765509"/>
    </source>
</evidence>
<comment type="caution">
    <text evidence="2">The sequence shown here is derived from an EMBL/GenBank/DDBJ whole genome shotgun (WGS) entry which is preliminary data.</text>
</comment>